<sequence>MRVIKAAADGNKEAILEHSRNLGFLTGYETKAGSKFLLVGFAVFCRQSAVLPRWEYPFFYVLPKQFIYHHVDVVFLGLIKSPLDMVMIRPDPAKHLILGEAFASKKPFDFGRQSTTQHITELIPVMLEHRLTPPPSESYSLHRKMSGCFLLCSKLKAVVDCRSIFLQIESDYKYGQPDPPSIDCPLPAASVVA</sequence>
<dbReference type="PANTHER" id="PTHR43851">
    <property type="match status" value="1"/>
</dbReference>
<dbReference type="Proteomes" id="UP000281553">
    <property type="component" value="Unassembled WGS sequence"/>
</dbReference>
<keyword evidence="2" id="KW-1185">Reference proteome</keyword>
<dbReference type="GO" id="GO:0006744">
    <property type="term" value="P:ubiquinone biosynthetic process"/>
    <property type="evidence" value="ECO:0007669"/>
    <property type="project" value="TreeGrafter"/>
</dbReference>
<accession>A0A3P7P658</accession>
<dbReference type="AlphaFoldDB" id="A0A3P7P658"/>
<protein>
    <submittedName>
        <fullName evidence="1">Uncharacterized protein</fullName>
    </submittedName>
</protein>
<evidence type="ECO:0000313" key="1">
    <source>
        <dbReference type="EMBL" id="VDN15839.1"/>
    </source>
</evidence>
<dbReference type="OrthoDB" id="201153at2759"/>
<gene>
    <name evidence="1" type="ORF">DILT_LOCUS11670</name>
</gene>
<reference evidence="1 2" key="1">
    <citation type="submission" date="2018-11" db="EMBL/GenBank/DDBJ databases">
        <authorList>
            <consortium name="Pathogen Informatics"/>
        </authorList>
    </citation>
    <scope>NUCLEOTIDE SEQUENCE [LARGE SCALE GENOMIC DNA]</scope>
</reference>
<dbReference type="PANTHER" id="PTHR43851:SF3">
    <property type="entry name" value="COENZYME Q8"/>
    <property type="match status" value="1"/>
</dbReference>
<organism evidence="1 2">
    <name type="scientific">Dibothriocephalus latus</name>
    <name type="common">Fish tapeworm</name>
    <name type="synonym">Diphyllobothrium latum</name>
    <dbReference type="NCBI Taxonomy" id="60516"/>
    <lineage>
        <taxon>Eukaryota</taxon>
        <taxon>Metazoa</taxon>
        <taxon>Spiralia</taxon>
        <taxon>Lophotrochozoa</taxon>
        <taxon>Platyhelminthes</taxon>
        <taxon>Cestoda</taxon>
        <taxon>Eucestoda</taxon>
        <taxon>Diphyllobothriidea</taxon>
        <taxon>Diphyllobothriidae</taxon>
        <taxon>Dibothriocephalus</taxon>
    </lineage>
</organism>
<name>A0A3P7P658_DIBLA</name>
<proteinExistence type="predicted"/>
<dbReference type="EMBL" id="UYRU01063783">
    <property type="protein sequence ID" value="VDN15839.1"/>
    <property type="molecule type" value="Genomic_DNA"/>
</dbReference>
<dbReference type="InterPro" id="IPR051409">
    <property type="entry name" value="Atypical_kinase_ADCK"/>
</dbReference>
<evidence type="ECO:0000313" key="2">
    <source>
        <dbReference type="Proteomes" id="UP000281553"/>
    </source>
</evidence>